<sequence>MTTDVTAVPARLRQARTALLVSFLLQGTTFALLVTRIPGIQRQYGLSDGTLTIFLAAVPILAGAGSIGSEQLVRRTTPRAVLRIVQPLVCLTLVGVGLGHQLWALGLALAAFGLLVGALDASMNMLGVGLQHRYGRSIMLGFHAAFSLGGILGALLASAGAHLSLLTLFGASVAVLIPAALVAGRFFAGPAELGDSVREAAAAAARSIPWKPLLPLCAAMAFAYIADSTVSNWSAKYLTETLHSTDRVAALAYAGYMVALLLGRTFGDHGVQRFGAVAVVRTGALVAALGFGIAALAPAAWAGIAGFTVLGLGICAVIPQVFAAGGRLFPRDSDAAVARLNLFNYVGFLVGSPLVGAIAGASSFRWALCAPMLLVLAVVPLAGHFALAAQQPLALDHAPTRR</sequence>
<dbReference type="InterPro" id="IPR011701">
    <property type="entry name" value="MFS"/>
</dbReference>
<dbReference type="OrthoDB" id="3864150at2"/>
<feature type="transmembrane region" description="Helical" evidence="5">
    <location>
        <begin position="248"/>
        <end position="266"/>
    </location>
</feature>
<feature type="transmembrane region" description="Helical" evidence="5">
    <location>
        <begin position="365"/>
        <end position="387"/>
    </location>
</feature>
<protein>
    <submittedName>
        <fullName evidence="7">MFS transporter</fullName>
    </submittedName>
</protein>
<evidence type="ECO:0000256" key="5">
    <source>
        <dbReference type="SAM" id="Phobius"/>
    </source>
</evidence>
<dbReference type="InterPro" id="IPR020846">
    <property type="entry name" value="MFS_dom"/>
</dbReference>
<dbReference type="Proteomes" id="UP000248039">
    <property type="component" value="Unassembled WGS sequence"/>
</dbReference>
<dbReference type="RefSeq" id="WP_110666236.1">
    <property type="nucleotide sequence ID" value="NZ_PYBW01000018.1"/>
</dbReference>
<feature type="transmembrane region" description="Helical" evidence="5">
    <location>
        <begin position="307"/>
        <end position="330"/>
    </location>
</feature>
<dbReference type="PROSITE" id="PS50850">
    <property type="entry name" value="MFS"/>
    <property type="match status" value="1"/>
</dbReference>
<reference evidence="7 8" key="1">
    <citation type="submission" date="2018-03" db="EMBL/GenBank/DDBJ databases">
        <title>Bioinformatic expansion and discovery of thiopeptide antibiotics.</title>
        <authorList>
            <person name="Schwalen C.J."/>
            <person name="Hudson G.A."/>
            <person name="Mitchell D.A."/>
        </authorList>
    </citation>
    <scope>NUCLEOTIDE SEQUENCE [LARGE SCALE GENOMIC DNA]</scope>
    <source>
        <strain evidence="7 8">ATCC 21389</strain>
    </source>
</reference>
<dbReference type="AlphaFoldDB" id="A0A2V4NU98"/>
<accession>A0A2V4NU98</accession>
<dbReference type="InterPro" id="IPR051788">
    <property type="entry name" value="MFS_Transporter"/>
</dbReference>
<comment type="subcellular location">
    <subcellularLocation>
        <location evidence="1">Cell membrane</location>
        <topology evidence="1">Multi-pass membrane protein</topology>
    </subcellularLocation>
</comment>
<feature type="transmembrane region" description="Helical" evidence="5">
    <location>
        <begin position="208"/>
        <end position="226"/>
    </location>
</feature>
<evidence type="ECO:0000256" key="1">
    <source>
        <dbReference type="ARBA" id="ARBA00004651"/>
    </source>
</evidence>
<feature type="transmembrane region" description="Helical" evidence="5">
    <location>
        <begin position="49"/>
        <end position="68"/>
    </location>
</feature>
<comment type="caution">
    <text evidence="7">The sequence shown here is derived from an EMBL/GenBank/DDBJ whole genome shotgun (WGS) entry which is preliminary data.</text>
</comment>
<dbReference type="EMBL" id="PYBW01000018">
    <property type="protein sequence ID" value="PYC86920.1"/>
    <property type="molecule type" value="Genomic_DNA"/>
</dbReference>
<feature type="domain" description="Major facilitator superfamily (MFS) profile" evidence="6">
    <location>
        <begin position="213"/>
        <end position="402"/>
    </location>
</feature>
<feature type="transmembrane region" description="Helical" evidence="5">
    <location>
        <begin position="18"/>
        <end position="37"/>
    </location>
</feature>
<name>A0A2V4NU98_9ACTN</name>
<keyword evidence="3 5" id="KW-1133">Transmembrane helix</keyword>
<evidence type="ECO:0000256" key="2">
    <source>
        <dbReference type="ARBA" id="ARBA00022692"/>
    </source>
</evidence>
<evidence type="ECO:0000313" key="7">
    <source>
        <dbReference type="EMBL" id="PYC86920.1"/>
    </source>
</evidence>
<keyword evidence="4 5" id="KW-0472">Membrane</keyword>
<dbReference type="PANTHER" id="PTHR23514">
    <property type="entry name" value="BYPASS OF STOP CODON PROTEIN 6"/>
    <property type="match status" value="1"/>
</dbReference>
<dbReference type="SUPFAM" id="SSF103473">
    <property type="entry name" value="MFS general substrate transporter"/>
    <property type="match status" value="1"/>
</dbReference>
<feature type="transmembrane region" description="Helical" evidence="5">
    <location>
        <begin position="138"/>
        <end position="159"/>
    </location>
</feature>
<feature type="transmembrane region" description="Helical" evidence="5">
    <location>
        <begin position="104"/>
        <end position="126"/>
    </location>
</feature>
<gene>
    <name evidence="7" type="ORF">C7C46_05375</name>
</gene>
<dbReference type="GO" id="GO:0022857">
    <property type="term" value="F:transmembrane transporter activity"/>
    <property type="evidence" value="ECO:0007669"/>
    <property type="project" value="InterPro"/>
</dbReference>
<dbReference type="CDD" id="cd17393">
    <property type="entry name" value="MFS_MosC_like"/>
    <property type="match status" value="1"/>
</dbReference>
<feature type="transmembrane region" description="Helical" evidence="5">
    <location>
        <begin position="278"/>
        <end position="301"/>
    </location>
</feature>
<feature type="transmembrane region" description="Helical" evidence="5">
    <location>
        <begin position="165"/>
        <end position="187"/>
    </location>
</feature>
<keyword evidence="2 5" id="KW-0812">Transmembrane</keyword>
<evidence type="ECO:0000256" key="3">
    <source>
        <dbReference type="ARBA" id="ARBA00022989"/>
    </source>
</evidence>
<evidence type="ECO:0000313" key="8">
    <source>
        <dbReference type="Proteomes" id="UP000248039"/>
    </source>
</evidence>
<organism evidence="7 8">
    <name type="scientific">Streptomyces tateyamensis</name>
    <dbReference type="NCBI Taxonomy" id="565073"/>
    <lineage>
        <taxon>Bacteria</taxon>
        <taxon>Bacillati</taxon>
        <taxon>Actinomycetota</taxon>
        <taxon>Actinomycetes</taxon>
        <taxon>Kitasatosporales</taxon>
        <taxon>Streptomycetaceae</taxon>
        <taxon>Streptomyces</taxon>
    </lineage>
</organism>
<evidence type="ECO:0000256" key="4">
    <source>
        <dbReference type="ARBA" id="ARBA00023136"/>
    </source>
</evidence>
<dbReference type="Pfam" id="PF07690">
    <property type="entry name" value="MFS_1"/>
    <property type="match status" value="1"/>
</dbReference>
<feature type="transmembrane region" description="Helical" evidence="5">
    <location>
        <begin position="342"/>
        <end position="359"/>
    </location>
</feature>
<dbReference type="PANTHER" id="PTHR23514:SF13">
    <property type="entry name" value="INNER MEMBRANE PROTEIN YBJJ"/>
    <property type="match status" value="1"/>
</dbReference>
<feature type="transmembrane region" description="Helical" evidence="5">
    <location>
        <begin position="80"/>
        <end position="98"/>
    </location>
</feature>
<proteinExistence type="predicted"/>
<dbReference type="GO" id="GO:0005886">
    <property type="term" value="C:plasma membrane"/>
    <property type="evidence" value="ECO:0007669"/>
    <property type="project" value="UniProtKB-SubCell"/>
</dbReference>
<keyword evidence="8" id="KW-1185">Reference proteome</keyword>
<dbReference type="Gene3D" id="1.20.1250.20">
    <property type="entry name" value="MFS general substrate transporter like domains"/>
    <property type="match status" value="2"/>
</dbReference>
<evidence type="ECO:0000259" key="6">
    <source>
        <dbReference type="PROSITE" id="PS50850"/>
    </source>
</evidence>
<dbReference type="InterPro" id="IPR036259">
    <property type="entry name" value="MFS_trans_sf"/>
</dbReference>